<feature type="transmembrane region" description="Helical" evidence="1">
    <location>
        <begin position="45"/>
        <end position="67"/>
    </location>
</feature>
<keyword evidence="1" id="KW-1133">Transmembrane helix</keyword>
<reference evidence="2 3" key="1">
    <citation type="submission" date="2016-10" db="EMBL/GenBank/DDBJ databases">
        <authorList>
            <person name="de Groot N.N."/>
        </authorList>
    </citation>
    <scope>NUCLEOTIDE SEQUENCE [LARGE SCALE GENOMIC DNA]</scope>
    <source>
        <strain evidence="2 3">JCM 19513</strain>
    </source>
</reference>
<dbReference type="STRING" id="1429083.GCA_001885685_00674"/>
<gene>
    <name evidence="2" type="ORF">SAMN05216214_104192</name>
</gene>
<protein>
    <submittedName>
        <fullName evidence="2">Putative membrane protein</fullName>
    </submittedName>
</protein>
<accession>A0A1H7J790</accession>
<evidence type="ECO:0000313" key="3">
    <source>
        <dbReference type="Proteomes" id="UP000185766"/>
    </source>
</evidence>
<dbReference type="InterPro" id="IPR018706">
    <property type="entry name" value="DUF2214_membrane"/>
</dbReference>
<dbReference type="Proteomes" id="UP000185766">
    <property type="component" value="Unassembled WGS sequence"/>
</dbReference>
<keyword evidence="1" id="KW-0812">Transmembrane</keyword>
<evidence type="ECO:0000313" key="2">
    <source>
        <dbReference type="EMBL" id="SEK70663.1"/>
    </source>
</evidence>
<dbReference type="EMBL" id="FOAS01000004">
    <property type="protein sequence ID" value="SEK70663.1"/>
    <property type="molecule type" value="Genomic_DNA"/>
</dbReference>
<feature type="transmembrane region" description="Helical" evidence="1">
    <location>
        <begin position="6"/>
        <end position="24"/>
    </location>
</feature>
<proteinExistence type="predicted"/>
<dbReference type="OrthoDB" id="826511at2"/>
<feature type="transmembrane region" description="Helical" evidence="1">
    <location>
        <begin position="122"/>
        <end position="145"/>
    </location>
</feature>
<keyword evidence="3" id="KW-1185">Reference proteome</keyword>
<evidence type="ECO:0000256" key="1">
    <source>
        <dbReference type="SAM" id="Phobius"/>
    </source>
</evidence>
<dbReference type="RefSeq" id="WP_071873249.1">
    <property type="nucleotide sequence ID" value="NZ_FOAS01000004.1"/>
</dbReference>
<feature type="transmembrane region" description="Helical" evidence="1">
    <location>
        <begin position="79"/>
        <end position="101"/>
    </location>
</feature>
<organism evidence="2 3">
    <name type="scientific">Atopomonas hussainii</name>
    <dbReference type="NCBI Taxonomy" id="1429083"/>
    <lineage>
        <taxon>Bacteria</taxon>
        <taxon>Pseudomonadati</taxon>
        <taxon>Pseudomonadota</taxon>
        <taxon>Gammaproteobacteria</taxon>
        <taxon>Pseudomonadales</taxon>
        <taxon>Pseudomonadaceae</taxon>
        <taxon>Atopomonas</taxon>
    </lineage>
</organism>
<name>A0A1H7J790_9GAMM</name>
<sequence length="150" mass="16919">MSGSSLLAYAHYISIALLFALLVLEHQCFKPALSARQAKRLIVLDLSYGLMAAMVFATGAARVIWFGKGWQYYLTNSVFLSKVGLFLLISLLSMLPTFTFLNWRPQLVAQQAPIINPRQRQWVLWTMRVEFALLLGMLALAHLLARGYGQ</sequence>
<dbReference type="AlphaFoldDB" id="A0A1H7J790"/>
<keyword evidence="1" id="KW-0472">Membrane</keyword>
<dbReference type="Pfam" id="PF09980">
    <property type="entry name" value="DUF2214"/>
    <property type="match status" value="1"/>
</dbReference>